<reference evidence="1 2" key="1">
    <citation type="submission" date="2021-03" db="EMBL/GenBank/DDBJ databases">
        <authorList>
            <person name="King G.J."/>
            <person name="Bancroft I."/>
            <person name="Baten A."/>
            <person name="Bloomfield J."/>
            <person name="Borpatragohain P."/>
            <person name="He Z."/>
            <person name="Irish N."/>
            <person name="Irwin J."/>
            <person name="Liu K."/>
            <person name="Mauleon R.P."/>
            <person name="Moore J."/>
            <person name="Morris R."/>
            <person name="Ostergaard L."/>
            <person name="Wang B."/>
            <person name="Wells R."/>
        </authorList>
    </citation>
    <scope>NUCLEOTIDE SEQUENCE [LARGE SCALE GENOMIC DNA]</scope>
    <source>
        <strain evidence="1">R-o-18</strain>
        <tissue evidence="1">Leaf</tissue>
    </source>
</reference>
<protein>
    <submittedName>
        <fullName evidence="1">Uncharacterized protein</fullName>
    </submittedName>
</protein>
<organism evidence="1 2">
    <name type="scientific">Brassica rapa subsp. trilocularis</name>
    <dbReference type="NCBI Taxonomy" id="1813537"/>
    <lineage>
        <taxon>Eukaryota</taxon>
        <taxon>Viridiplantae</taxon>
        <taxon>Streptophyta</taxon>
        <taxon>Embryophyta</taxon>
        <taxon>Tracheophyta</taxon>
        <taxon>Spermatophyta</taxon>
        <taxon>Magnoliopsida</taxon>
        <taxon>eudicotyledons</taxon>
        <taxon>Gunneridae</taxon>
        <taxon>Pentapetalae</taxon>
        <taxon>rosids</taxon>
        <taxon>malvids</taxon>
        <taxon>Brassicales</taxon>
        <taxon>Brassicaceae</taxon>
        <taxon>Brassiceae</taxon>
        <taxon>Brassica</taxon>
    </lineage>
</organism>
<evidence type="ECO:0000313" key="2">
    <source>
        <dbReference type="Proteomes" id="UP000823674"/>
    </source>
</evidence>
<keyword evidence="2" id="KW-1185">Reference proteome</keyword>
<dbReference type="Proteomes" id="UP000823674">
    <property type="component" value="Chromosome A07"/>
</dbReference>
<accession>A0ABQ7KU61</accession>
<proteinExistence type="predicted"/>
<sequence length="52" mass="6070">MCIRGEGVRSSSIANKTSRSWRLPVETFFIFPRAVPFQAYAFYPFQQPYHSP</sequence>
<gene>
    <name evidence="1" type="primary">A07g501050.1_BraROA</name>
    <name evidence="1" type="ORF">IGI04_025680</name>
</gene>
<name>A0ABQ7KU61_BRACM</name>
<comment type="caution">
    <text evidence="1">The sequence shown here is derived from an EMBL/GenBank/DDBJ whole genome shotgun (WGS) entry which is preliminary data.</text>
</comment>
<dbReference type="EMBL" id="JADBGQ010000009">
    <property type="protein sequence ID" value="KAG5377838.1"/>
    <property type="molecule type" value="Genomic_DNA"/>
</dbReference>
<evidence type="ECO:0000313" key="1">
    <source>
        <dbReference type="EMBL" id="KAG5377838.1"/>
    </source>
</evidence>